<dbReference type="KEGG" id="dtn:DTL3_1637"/>
<accession>A0A0C7NLZ8</accession>
<sequence length="367" mass="41930">MAFFKTALFEGKNERIKGIEFFLIISYICLLIIGYFAIKSAVLNSSLEGIEKQQLMWMIIGISGFFLTIFIPERLIKITAPILFYFSFFLLILVLFMPPISGSRRWIRVGPVGFQPSELFKLFLLIYFSYILSEKDLKTFYFASFITLISSVLLYKEPDFSTTVIVLTTWFVLVFISGKFEKLWQYTLGLGIISAPIIFMNMKEYQKGRILGFLFPEQYTLTYFYNTDQAIKAIGSGGWFGKGYMNGYMNLSGSVPESETDFILSVIGEEFGFIGISFIILLYAIIIWRLYVGYKKSNDLFWKYYYVGSSFLIFFHVFQNIGMNLGLLPVTGIPLPLISYGGTSILTFSLILGLATKGLMIEKQITG</sequence>
<organism evidence="7 8">
    <name type="scientific">Defluviitoga tunisiensis</name>
    <dbReference type="NCBI Taxonomy" id="1006576"/>
    <lineage>
        <taxon>Bacteria</taxon>
        <taxon>Thermotogati</taxon>
        <taxon>Thermotogota</taxon>
        <taxon>Thermotogae</taxon>
        <taxon>Petrotogales</taxon>
        <taxon>Petrotogaceae</taxon>
        <taxon>Defluviitoga</taxon>
    </lineage>
</organism>
<dbReference type="GO" id="GO:0015648">
    <property type="term" value="F:lipid-linked peptidoglycan transporter activity"/>
    <property type="evidence" value="ECO:0007669"/>
    <property type="project" value="TreeGrafter"/>
</dbReference>
<protein>
    <submittedName>
        <fullName evidence="7">Rod shape-determining protein</fullName>
    </submittedName>
</protein>
<dbReference type="PANTHER" id="PTHR30474">
    <property type="entry name" value="CELL CYCLE PROTEIN"/>
    <property type="match status" value="1"/>
</dbReference>
<dbReference type="Proteomes" id="UP000032809">
    <property type="component" value="Chromosome I"/>
</dbReference>
<gene>
    <name evidence="7" type="primary">rodA</name>
    <name evidence="7" type="ORF">DTL3_1637</name>
</gene>
<dbReference type="AlphaFoldDB" id="A0A0C7NLZ8"/>
<dbReference type="GO" id="GO:0008360">
    <property type="term" value="P:regulation of cell shape"/>
    <property type="evidence" value="ECO:0007669"/>
    <property type="project" value="UniProtKB-KW"/>
</dbReference>
<keyword evidence="2 6" id="KW-0812">Transmembrane</keyword>
<feature type="transmembrane region" description="Helical" evidence="6">
    <location>
        <begin position="113"/>
        <end position="132"/>
    </location>
</feature>
<keyword evidence="8" id="KW-1185">Reference proteome</keyword>
<feature type="transmembrane region" description="Helical" evidence="6">
    <location>
        <begin position="160"/>
        <end position="176"/>
    </location>
</feature>
<feature type="transmembrane region" description="Helical" evidence="6">
    <location>
        <begin position="83"/>
        <end position="101"/>
    </location>
</feature>
<dbReference type="OrthoDB" id="9812661at2"/>
<dbReference type="InterPro" id="IPR018365">
    <property type="entry name" value="Cell_cycle_FtsW-rel_CS"/>
</dbReference>
<feature type="transmembrane region" description="Helical" evidence="6">
    <location>
        <begin position="333"/>
        <end position="355"/>
    </location>
</feature>
<evidence type="ECO:0000256" key="6">
    <source>
        <dbReference type="SAM" id="Phobius"/>
    </source>
</evidence>
<evidence type="ECO:0000256" key="4">
    <source>
        <dbReference type="ARBA" id="ARBA00022989"/>
    </source>
</evidence>
<evidence type="ECO:0000313" key="8">
    <source>
        <dbReference type="Proteomes" id="UP000032809"/>
    </source>
</evidence>
<feature type="transmembrane region" description="Helical" evidence="6">
    <location>
        <begin position="304"/>
        <end position="321"/>
    </location>
</feature>
<keyword evidence="3" id="KW-0133">Cell shape</keyword>
<proteinExistence type="predicted"/>
<dbReference type="PATRIC" id="fig|1006576.9.peg.1632"/>
<evidence type="ECO:0000256" key="5">
    <source>
        <dbReference type="ARBA" id="ARBA00023136"/>
    </source>
</evidence>
<dbReference type="RefSeq" id="WP_052670444.1">
    <property type="nucleotide sequence ID" value="NZ_LN824141.1"/>
</dbReference>
<evidence type="ECO:0000313" key="7">
    <source>
        <dbReference type="EMBL" id="CEP78926.1"/>
    </source>
</evidence>
<dbReference type="GO" id="GO:0005886">
    <property type="term" value="C:plasma membrane"/>
    <property type="evidence" value="ECO:0007669"/>
    <property type="project" value="TreeGrafter"/>
</dbReference>
<comment type="subcellular location">
    <subcellularLocation>
        <location evidence="1">Membrane</location>
        <topology evidence="1">Multi-pass membrane protein</topology>
    </subcellularLocation>
</comment>
<dbReference type="HOGENOM" id="CLU_029243_2_1_0"/>
<dbReference type="STRING" id="1006576.DTL3_1637"/>
<reference evidence="8" key="1">
    <citation type="submission" date="2014-11" db="EMBL/GenBank/DDBJ databases">
        <authorList>
            <person name="Wibberg D."/>
        </authorList>
    </citation>
    <scope>NUCLEOTIDE SEQUENCE [LARGE SCALE GENOMIC DNA]</scope>
    <source>
        <strain evidence="8">L3</strain>
    </source>
</reference>
<dbReference type="GO" id="GO:0032153">
    <property type="term" value="C:cell division site"/>
    <property type="evidence" value="ECO:0007669"/>
    <property type="project" value="TreeGrafter"/>
</dbReference>
<name>A0A0C7NLZ8_DEFTU</name>
<feature type="transmembrane region" description="Helical" evidence="6">
    <location>
        <begin position="139"/>
        <end position="154"/>
    </location>
</feature>
<evidence type="ECO:0000256" key="1">
    <source>
        <dbReference type="ARBA" id="ARBA00004141"/>
    </source>
</evidence>
<feature type="transmembrane region" description="Helical" evidence="6">
    <location>
        <begin position="271"/>
        <end position="292"/>
    </location>
</feature>
<dbReference type="PANTHER" id="PTHR30474:SF1">
    <property type="entry name" value="PEPTIDOGLYCAN GLYCOSYLTRANSFERASE MRDB"/>
    <property type="match status" value="1"/>
</dbReference>
<dbReference type="Pfam" id="PF01098">
    <property type="entry name" value="FTSW_RODA_SPOVE"/>
    <property type="match status" value="1"/>
</dbReference>
<feature type="transmembrane region" description="Helical" evidence="6">
    <location>
        <begin position="54"/>
        <end position="71"/>
    </location>
</feature>
<feature type="transmembrane region" description="Helical" evidence="6">
    <location>
        <begin position="21"/>
        <end position="42"/>
    </location>
</feature>
<evidence type="ECO:0000256" key="3">
    <source>
        <dbReference type="ARBA" id="ARBA00022960"/>
    </source>
</evidence>
<dbReference type="GO" id="GO:0051301">
    <property type="term" value="P:cell division"/>
    <property type="evidence" value="ECO:0007669"/>
    <property type="project" value="InterPro"/>
</dbReference>
<keyword evidence="4 6" id="KW-1133">Transmembrane helix</keyword>
<feature type="transmembrane region" description="Helical" evidence="6">
    <location>
        <begin position="183"/>
        <end position="202"/>
    </location>
</feature>
<keyword evidence="5 6" id="KW-0472">Membrane</keyword>
<dbReference type="EMBL" id="LN824141">
    <property type="protein sequence ID" value="CEP78926.1"/>
    <property type="molecule type" value="Genomic_DNA"/>
</dbReference>
<dbReference type="PROSITE" id="PS00428">
    <property type="entry name" value="FTSW_RODA_SPOVE"/>
    <property type="match status" value="1"/>
</dbReference>
<dbReference type="InterPro" id="IPR001182">
    <property type="entry name" value="FtsW/RodA"/>
</dbReference>
<evidence type="ECO:0000256" key="2">
    <source>
        <dbReference type="ARBA" id="ARBA00022692"/>
    </source>
</evidence>